<dbReference type="AlphaFoldDB" id="A0A2P2IRD4"/>
<reference evidence="1" key="1">
    <citation type="submission" date="2018-02" db="EMBL/GenBank/DDBJ databases">
        <title>Rhizophora mucronata_Transcriptome.</title>
        <authorList>
            <person name="Meera S.P."/>
            <person name="Sreeshan A."/>
            <person name="Augustine A."/>
        </authorList>
    </citation>
    <scope>NUCLEOTIDE SEQUENCE</scope>
    <source>
        <tissue evidence="1">Leaf</tissue>
    </source>
</reference>
<accession>A0A2P2IRD4</accession>
<name>A0A2P2IRD4_RHIMU</name>
<organism evidence="1">
    <name type="scientific">Rhizophora mucronata</name>
    <name type="common">Asiatic mangrove</name>
    <dbReference type="NCBI Taxonomy" id="61149"/>
    <lineage>
        <taxon>Eukaryota</taxon>
        <taxon>Viridiplantae</taxon>
        <taxon>Streptophyta</taxon>
        <taxon>Embryophyta</taxon>
        <taxon>Tracheophyta</taxon>
        <taxon>Spermatophyta</taxon>
        <taxon>Magnoliopsida</taxon>
        <taxon>eudicotyledons</taxon>
        <taxon>Gunneridae</taxon>
        <taxon>Pentapetalae</taxon>
        <taxon>rosids</taxon>
        <taxon>fabids</taxon>
        <taxon>Malpighiales</taxon>
        <taxon>Rhizophoraceae</taxon>
        <taxon>Rhizophora</taxon>
    </lineage>
</organism>
<protein>
    <submittedName>
        <fullName evidence="1">Uncharacterized protein MANES_12G120100</fullName>
    </submittedName>
</protein>
<dbReference type="EMBL" id="GGEC01003300">
    <property type="protein sequence ID" value="MBW83783.1"/>
    <property type="molecule type" value="Transcribed_RNA"/>
</dbReference>
<proteinExistence type="predicted"/>
<evidence type="ECO:0000313" key="1">
    <source>
        <dbReference type="EMBL" id="MBW83783.1"/>
    </source>
</evidence>
<sequence length="107" mass="12130">MQGEDLTLRHEIMHNTEQTLLHFPGILCAKGDHFPSSKIQIYASRGCHVVSITITWEHASIVYSEVRSTKILQLFWSGSDTHIVHEQRMVSSSRDNPDFDSVLGIPI</sequence>